<protein>
    <submittedName>
        <fullName evidence="2">Uncharacterized protein</fullName>
    </submittedName>
</protein>
<reference evidence="2" key="1">
    <citation type="journal article" date="2018" name="Genome Biol. Evol.">
        <title>Genomics and development of Lentinus tigrinus, a white-rot wood-decaying mushroom with dimorphic fruiting bodies.</title>
        <authorList>
            <person name="Wu B."/>
            <person name="Xu Z."/>
            <person name="Knudson A."/>
            <person name="Carlson A."/>
            <person name="Chen N."/>
            <person name="Kovaka S."/>
            <person name="LaButti K."/>
            <person name="Lipzen A."/>
            <person name="Pennachio C."/>
            <person name="Riley R."/>
            <person name="Schakwitz W."/>
            <person name="Umezawa K."/>
            <person name="Ohm R.A."/>
            <person name="Grigoriev I.V."/>
            <person name="Nagy L.G."/>
            <person name="Gibbons J."/>
            <person name="Hibbett D."/>
        </authorList>
    </citation>
    <scope>NUCLEOTIDE SEQUENCE [LARGE SCALE GENOMIC DNA]</scope>
    <source>
        <strain evidence="2">ALCF2SS1-6</strain>
    </source>
</reference>
<organism evidence="2 3">
    <name type="scientific">Lentinus tigrinus ALCF2SS1-6</name>
    <dbReference type="NCBI Taxonomy" id="1328759"/>
    <lineage>
        <taxon>Eukaryota</taxon>
        <taxon>Fungi</taxon>
        <taxon>Dikarya</taxon>
        <taxon>Basidiomycota</taxon>
        <taxon>Agaricomycotina</taxon>
        <taxon>Agaricomycetes</taxon>
        <taxon>Polyporales</taxon>
        <taxon>Polyporaceae</taxon>
        <taxon>Lentinus</taxon>
    </lineage>
</organism>
<keyword evidence="1" id="KW-0812">Transmembrane</keyword>
<feature type="transmembrane region" description="Helical" evidence="1">
    <location>
        <begin position="32"/>
        <end position="52"/>
    </location>
</feature>
<gene>
    <name evidence="2" type="ORF">L227DRAFT_616983</name>
</gene>
<evidence type="ECO:0000313" key="2">
    <source>
        <dbReference type="EMBL" id="RPD53491.1"/>
    </source>
</evidence>
<accession>A0A5C2RQR2</accession>
<name>A0A5C2RQR2_9APHY</name>
<feature type="transmembrane region" description="Helical" evidence="1">
    <location>
        <begin position="6"/>
        <end position="25"/>
    </location>
</feature>
<dbReference type="EMBL" id="ML122321">
    <property type="protein sequence ID" value="RPD53491.1"/>
    <property type="molecule type" value="Genomic_DNA"/>
</dbReference>
<keyword evidence="3" id="KW-1185">Reference proteome</keyword>
<evidence type="ECO:0000313" key="3">
    <source>
        <dbReference type="Proteomes" id="UP000313359"/>
    </source>
</evidence>
<sequence>MHAFYVWLGIEICLGVPIQPVALFTPQIIIRLLFIAFDILVTPIVFIIYATINIEKPLHVAFFVCFM</sequence>
<dbReference type="Proteomes" id="UP000313359">
    <property type="component" value="Unassembled WGS sequence"/>
</dbReference>
<proteinExistence type="predicted"/>
<evidence type="ECO:0000256" key="1">
    <source>
        <dbReference type="SAM" id="Phobius"/>
    </source>
</evidence>
<keyword evidence="1" id="KW-1133">Transmembrane helix</keyword>
<dbReference type="AlphaFoldDB" id="A0A5C2RQR2"/>
<keyword evidence="1" id="KW-0472">Membrane</keyword>